<sequence length="45" mass="4872">MKDGRIVAEGAPSRIVSAELIEQVFGLPCLIIDDPVSHTPMVIPR</sequence>
<organism evidence="1 2">
    <name type="scientific">Chromobacterium violaceum</name>
    <dbReference type="NCBI Taxonomy" id="536"/>
    <lineage>
        <taxon>Bacteria</taxon>
        <taxon>Pseudomonadati</taxon>
        <taxon>Pseudomonadota</taxon>
        <taxon>Betaproteobacteria</taxon>
        <taxon>Neisseriales</taxon>
        <taxon>Chromobacteriaceae</taxon>
        <taxon>Chromobacterium</taxon>
    </lineage>
</organism>
<keyword evidence="1" id="KW-0547">Nucleotide-binding</keyword>
<dbReference type="Proteomes" id="UP000275777">
    <property type="component" value="Chromosome"/>
</dbReference>
<accession>A0A3S4HR67</accession>
<gene>
    <name evidence="1" type="primary">yusV_1</name>
    <name evidence="1" type="ORF">NCTC9695_03129</name>
</gene>
<keyword evidence="1" id="KW-0067">ATP-binding</keyword>
<dbReference type="GO" id="GO:0005524">
    <property type="term" value="F:ATP binding"/>
    <property type="evidence" value="ECO:0007669"/>
    <property type="project" value="UniProtKB-KW"/>
</dbReference>
<evidence type="ECO:0000313" key="2">
    <source>
        <dbReference type="Proteomes" id="UP000275777"/>
    </source>
</evidence>
<protein>
    <submittedName>
        <fullName evidence="1">Probable siderophore transport system ATP-binding protein YusV</fullName>
    </submittedName>
</protein>
<proteinExistence type="predicted"/>
<name>A0A3S4HR67_CHRVL</name>
<dbReference type="AlphaFoldDB" id="A0A3S4HR67"/>
<reference evidence="1 2" key="1">
    <citation type="submission" date="2018-12" db="EMBL/GenBank/DDBJ databases">
        <authorList>
            <consortium name="Pathogen Informatics"/>
        </authorList>
    </citation>
    <scope>NUCLEOTIDE SEQUENCE [LARGE SCALE GENOMIC DNA]</scope>
    <source>
        <strain evidence="1 2">NCTC9695</strain>
    </source>
</reference>
<evidence type="ECO:0000313" key="1">
    <source>
        <dbReference type="EMBL" id="VEB42679.1"/>
    </source>
</evidence>
<dbReference type="EMBL" id="LR134182">
    <property type="protein sequence ID" value="VEB42679.1"/>
    <property type="molecule type" value="Genomic_DNA"/>
</dbReference>